<dbReference type="Pfam" id="PF01490">
    <property type="entry name" value="Aa_trans"/>
    <property type="match status" value="1"/>
</dbReference>
<evidence type="ECO:0000313" key="9">
    <source>
        <dbReference type="EMBL" id="CAD8412960.1"/>
    </source>
</evidence>
<evidence type="ECO:0000256" key="7">
    <source>
        <dbReference type="SAM" id="Phobius"/>
    </source>
</evidence>
<dbReference type="GO" id="GO:0015179">
    <property type="term" value="F:L-amino acid transmembrane transporter activity"/>
    <property type="evidence" value="ECO:0007669"/>
    <property type="project" value="TreeGrafter"/>
</dbReference>
<evidence type="ECO:0000256" key="5">
    <source>
        <dbReference type="ARBA" id="ARBA00022989"/>
    </source>
</evidence>
<feature type="transmembrane region" description="Helical" evidence="7">
    <location>
        <begin position="104"/>
        <end position="122"/>
    </location>
</feature>
<dbReference type="AlphaFoldDB" id="A0A7S0C5U4"/>
<dbReference type="InterPro" id="IPR013057">
    <property type="entry name" value="AA_transpt_TM"/>
</dbReference>
<feature type="transmembrane region" description="Helical" evidence="7">
    <location>
        <begin position="214"/>
        <end position="237"/>
    </location>
</feature>
<keyword evidence="2" id="KW-0813">Transport</keyword>
<dbReference type="EMBL" id="HBEL01019214">
    <property type="protein sequence ID" value="CAD8412960.1"/>
    <property type="molecule type" value="Transcribed_RNA"/>
</dbReference>
<evidence type="ECO:0000256" key="2">
    <source>
        <dbReference type="ARBA" id="ARBA00022448"/>
    </source>
</evidence>
<organism evidence="9">
    <name type="scientific">Proboscia inermis</name>
    <dbReference type="NCBI Taxonomy" id="420281"/>
    <lineage>
        <taxon>Eukaryota</taxon>
        <taxon>Sar</taxon>
        <taxon>Stramenopiles</taxon>
        <taxon>Ochrophyta</taxon>
        <taxon>Bacillariophyta</taxon>
        <taxon>Coscinodiscophyceae</taxon>
        <taxon>Rhizosoleniophycidae</taxon>
        <taxon>Rhizosoleniales</taxon>
        <taxon>Rhizosoleniaceae</taxon>
        <taxon>Proboscia</taxon>
    </lineage>
</organism>
<dbReference type="GO" id="GO:0005774">
    <property type="term" value="C:vacuolar membrane"/>
    <property type="evidence" value="ECO:0007669"/>
    <property type="project" value="TreeGrafter"/>
</dbReference>
<keyword evidence="3 7" id="KW-0812">Transmembrane</keyword>
<feature type="transmembrane region" description="Helical" evidence="7">
    <location>
        <begin position="134"/>
        <end position="154"/>
    </location>
</feature>
<protein>
    <recommendedName>
        <fullName evidence="8">Amino acid transporter transmembrane domain-containing protein</fullName>
    </recommendedName>
</protein>
<evidence type="ECO:0000256" key="6">
    <source>
        <dbReference type="ARBA" id="ARBA00023136"/>
    </source>
</evidence>
<feature type="transmembrane region" description="Helical" evidence="7">
    <location>
        <begin position="257"/>
        <end position="278"/>
    </location>
</feature>
<keyword evidence="5 7" id="KW-1133">Transmembrane helix</keyword>
<feature type="transmembrane region" description="Helical" evidence="7">
    <location>
        <begin position="332"/>
        <end position="352"/>
    </location>
</feature>
<dbReference type="PANTHER" id="PTHR22950:SF692">
    <property type="entry name" value="TRANSMEMBRANE AMINO ACID TRANSPORTER FAMILY PROTEIN"/>
    <property type="match status" value="1"/>
</dbReference>
<keyword evidence="4" id="KW-0029">Amino-acid transport</keyword>
<keyword evidence="6 7" id="KW-0472">Membrane</keyword>
<comment type="subcellular location">
    <subcellularLocation>
        <location evidence="1">Membrane</location>
        <topology evidence="1">Multi-pass membrane protein</topology>
    </subcellularLocation>
</comment>
<name>A0A7S0C5U4_9STRA</name>
<accession>A0A7S0C5U4</accession>
<feature type="transmembrane region" description="Helical" evidence="7">
    <location>
        <begin position="67"/>
        <end position="92"/>
    </location>
</feature>
<proteinExistence type="predicted"/>
<evidence type="ECO:0000256" key="3">
    <source>
        <dbReference type="ARBA" id="ARBA00022692"/>
    </source>
</evidence>
<sequence length="389" mass="42272">MLLFSLITWRTSILIGRELNGDPRPCGFFDDSPFQSPIPPGSAALKARMLPPITSFPEIARNSFGSFGAIVLSSVLYFELFSSLAIFFVSLGDHMHALIPRLSTANHQVIMAFFLVIPTAFLRTPKHLSYLSMVGTFATISVVSAVFVAFFILGDISNETSLRKFGVEEPPYRVQLNISGLPSALGLVAFSFAGHAILPSIYSSMKKPQEFEQLINYSFSIVTCCCLLVAVSGYYMFGNTVDDQITISLANANIPHAGTALTIIMWLMVLTTFSKFTLDMFPLSLGIEEIVEPFLVGETPKEIASNVIRYGLIIGSLMVAIFLPSFSLLCSLVGLICTMVVSVIFPAGAHLKMFGPKLSTFEKIIDVAFVTFGCISSVVGTMATLKDGI</sequence>
<evidence type="ECO:0000256" key="1">
    <source>
        <dbReference type="ARBA" id="ARBA00004141"/>
    </source>
</evidence>
<feature type="transmembrane region" description="Helical" evidence="7">
    <location>
        <begin position="174"/>
        <end position="202"/>
    </location>
</feature>
<evidence type="ECO:0000259" key="8">
    <source>
        <dbReference type="Pfam" id="PF01490"/>
    </source>
</evidence>
<feature type="domain" description="Amino acid transporter transmembrane" evidence="8">
    <location>
        <begin position="54"/>
        <end position="384"/>
    </location>
</feature>
<gene>
    <name evidence="9" type="ORF">PINE0816_LOCUS9089</name>
</gene>
<dbReference type="PANTHER" id="PTHR22950">
    <property type="entry name" value="AMINO ACID TRANSPORTER"/>
    <property type="match status" value="1"/>
</dbReference>
<evidence type="ECO:0000256" key="4">
    <source>
        <dbReference type="ARBA" id="ARBA00022970"/>
    </source>
</evidence>
<reference evidence="9" key="1">
    <citation type="submission" date="2021-01" db="EMBL/GenBank/DDBJ databases">
        <authorList>
            <person name="Corre E."/>
            <person name="Pelletier E."/>
            <person name="Niang G."/>
            <person name="Scheremetjew M."/>
            <person name="Finn R."/>
            <person name="Kale V."/>
            <person name="Holt S."/>
            <person name="Cochrane G."/>
            <person name="Meng A."/>
            <person name="Brown T."/>
            <person name="Cohen L."/>
        </authorList>
    </citation>
    <scope>NUCLEOTIDE SEQUENCE</scope>
    <source>
        <strain evidence="9">CCAP1064/1</strain>
    </source>
</reference>
<feature type="transmembrane region" description="Helical" evidence="7">
    <location>
        <begin position="364"/>
        <end position="385"/>
    </location>
</feature>